<sequence length="256" mass="28533">MIKSHLLMTLKKNLYQIPTSKTVGISSEAQDPNLDDSAKGPPLPSSVPAKVIGKVLGRRYSVVLDLNRVLVHHGIFVKGKKRPIMIRPGCQEFLNWLHTQVTVAFWTSIAPRNIPETLPVVLQGTTLQLPDVQVLSQNECTRSSYVESSKPDKPFFLKDLRVFAKLLVLESVEKVLLVDDSPQKNLLNDPHNVVHPPTWSGDGGDRFLTMTLKPWLQGLFSSGKAVPEYVKRAPLPFGQFPMDRSSDLALKILRAV</sequence>
<evidence type="ECO:0000256" key="1">
    <source>
        <dbReference type="RuleBase" id="RU365079"/>
    </source>
</evidence>
<dbReference type="EMBL" id="CM026426">
    <property type="protein sequence ID" value="KAG0571496.1"/>
    <property type="molecule type" value="Genomic_DNA"/>
</dbReference>
<dbReference type="SUPFAM" id="SSF56784">
    <property type="entry name" value="HAD-like"/>
    <property type="match status" value="1"/>
</dbReference>
<keyword evidence="1" id="KW-0813">Transport</keyword>
<dbReference type="InterPro" id="IPR004274">
    <property type="entry name" value="FCP1_dom"/>
</dbReference>
<evidence type="ECO:0000259" key="2">
    <source>
        <dbReference type="PROSITE" id="PS50969"/>
    </source>
</evidence>
<evidence type="ECO:0000313" key="4">
    <source>
        <dbReference type="Proteomes" id="UP000822688"/>
    </source>
</evidence>
<dbReference type="PROSITE" id="PS50969">
    <property type="entry name" value="FCP1"/>
    <property type="match status" value="1"/>
</dbReference>
<keyword evidence="1" id="KW-0496">Mitochondrion</keyword>
<comment type="function">
    <text evidence="1">Essential component of the TIM23 complex, a complex that mediates the translocation of transit peptide-containing proteins across the mitochondrial inner membrane.</text>
</comment>
<comment type="subunit">
    <text evidence="1">Component of the TIM23 complex.</text>
</comment>
<keyword evidence="1" id="KW-0809">Transit peptide</keyword>
<comment type="caution">
    <text evidence="3">The sequence shown here is derived from an EMBL/GenBank/DDBJ whole genome shotgun (WGS) entry which is preliminary data.</text>
</comment>
<keyword evidence="4" id="KW-1185">Reference proteome</keyword>
<dbReference type="Pfam" id="PF03031">
    <property type="entry name" value="NIF"/>
    <property type="match status" value="1"/>
</dbReference>
<keyword evidence="1" id="KW-0653">Protein transport</keyword>
<reference evidence="3" key="1">
    <citation type="submission" date="2020-06" db="EMBL/GenBank/DDBJ databases">
        <title>WGS assembly of Ceratodon purpureus strain R40.</title>
        <authorList>
            <person name="Carey S.B."/>
            <person name="Jenkins J."/>
            <person name="Shu S."/>
            <person name="Lovell J.T."/>
            <person name="Sreedasyam A."/>
            <person name="Maumus F."/>
            <person name="Tiley G.P."/>
            <person name="Fernandez-Pozo N."/>
            <person name="Barry K."/>
            <person name="Chen C."/>
            <person name="Wang M."/>
            <person name="Lipzen A."/>
            <person name="Daum C."/>
            <person name="Saski C.A."/>
            <person name="Payton A.C."/>
            <person name="Mcbreen J.C."/>
            <person name="Conrad R.E."/>
            <person name="Kollar L.M."/>
            <person name="Olsson S."/>
            <person name="Huttunen S."/>
            <person name="Landis J.B."/>
            <person name="Wickett N.J."/>
            <person name="Johnson M.G."/>
            <person name="Rensing S.A."/>
            <person name="Grimwood J."/>
            <person name="Schmutz J."/>
            <person name="Mcdaniel S.F."/>
        </authorList>
    </citation>
    <scope>NUCLEOTIDE SEQUENCE</scope>
    <source>
        <strain evidence="3">R40</strain>
    </source>
</reference>
<evidence type="ECO:0000313" key="3">
    <source>
        <dbReference type="EMBL" id="KAG0571496.1"/>
    </source>
</evidence>
<protein>
    <recommendedName>
        <fullName evidence="1">Mitochondrial import inner membrane translocase subunit TIM50</fullName>
    </recommendedName>
</protein>
<comment type="similarity">
    <text evidence="1">Belongs to the TIM50 family.</text>
</comment>
<dbReference type="InterPro" id="IPR050365">
    <property type="entry name" value="TIM50"/>
</dbReference>
<dbReference type="InterPro" id="IPR023214">
    <property type="entry name" value="HAD_sf"/>
</dbReference>
<gene>
    <name evidence="3" type="ORF">KC19_VG016200</name>
</gene>
<dbReference type="PANTHER" id="PTHR12210">
    <property type="entry name" value="DULLARD PROTEIN PHOSPHATASE"/>
    <property type="match status" value="1"/>
</dbReference>
<dbReference type="AlphaFoldDB" id="A0A8T0HL02"/>
<comment type="subcellular location">
    <subcellularLocation>
        <location evidence="1">Mitochondrion inner membrane</location>
        <topology evidence="1">Single-pass membrane protein</topology>
    </subcellularLocation>
</comment>
<keyword evidence="1" id="KW-0811">Translocation</keyword>
<dbReference type="InterPro" id="IPR036412">
    <property type="entry name" value="HAD-like_sf"/>
</dbReference>
<proteinExistence type="inferred from homology"/>
<feature type="domain" description="FCP1 homology" evidence="2">
    <location>
        <begin position="55"/>
        <end position="219"/>
    </location>
</feature>
<organism evidence="3 4">
    <name type="scientific">Ceratodon purpureus</name>
    <name type="common">Fire moss</name>
    <name type="synonym">Dicranum purpureum</name>
    <dbReference type="NCBI Taxonomy" id="3225"/>
    <lineage>
        <taxon>Eukaryota</taxon>
        <taxon>Viridiplantae</taxon>
        <taxon>Streptophyta</taxon>
        <taxon>Embryophyta</taxon>
        <taxon>Bryophyta</taxon>
        <taxon>Bryophytina</taxon>
        <taxon>Bryopsida</taxon>
        <taxon>Dicranidae</taxon>
        <taxon>Pseudoditrichales</taxon>
        <taxon>Ditrichaceae</taxon>
        <taxon>Ceratodon</taxon>
    </lineage>
</organism>
<dbReference type="GO" id="GO:0015031">
    <property type="term" value="P:protein transport"/>
    <property type="evidence" value="ECO:0007669"/>
    <property type="project" value="UniProtKB-KW"/>
</dbReference>
<name>A0A8T0HL02_CERPU</name>
<dbReference type="Gene3D" id="3.40.50.1000">
    <property type="entry name" value="HAD superfamily/HAD-like"/>
    <property type="match status" value="1"/>
</dbReference>
<dbReference type="GO" id="GO:0005744">
    <property type="term" value="C:TIM23 mitochondrial import inner membrane translocase complex"/>
    <property type="evidence" value="ECO:0007669"/>
    <property type="project" value="UniProtKB-UniRule"/>
</dbReference>
<dbReference type="SMART" id="SM00577">
    <property type="entry name" value="CPDc"/>
    <property type="match status" value="1"/>
</dbReference>
<accession>A0A8T0HL02</accession>
<dbReference type="Proteomes" id="UP000822688">
    <property type="component" value="Chromosome V"/>
</dbReference>